<proteinExistence type="predicted"/>
<evidence type="ECO:0000259" key="1">
    <source>
        <dbReference type="PROSITE" id="PS50878"/>
    </source>
</evidence>
<gene>
    <name evidence="2" type="ORF">EPI10_000447</name>
</gene>
<dbReference type="PROSITE" id="PS50878">
    <property type="entry name" value="RT_POL"/>
    <property type="match status" value="1"/>
</dbReference>
<name>A0A5B6V7W8_9ROSI</name>
<accession>A0A5B6V7W8</accession>
<organism evidence="2 3">
    <name type="scientific">Gossypium australe</name>
    <dbReference type="NCBI Taxonomy" id="47621"/>
    <lineage>
        <taxon>Eukaryota</taxon>
        <taxon>Viridiplantae</taxon>
        <taxon>Streptophyta</taxon>
        <taxon>Embryophyta</taxon>
        <taxon>Tracheophyta</taxon>
        <taxon>Spermatophyta</taxon>
        <taxon>Magnoliopsida</taxon>
        <taxon>eudicotyledons</taxon>
        <taxon>Gunneridae</taxon>
        <taxon>Pentapetalae</taxon>
        <taxon>rosids</taxon>
        <taxon>malvids</taxon>
        <taxon>Malvales</taxon>
        <taxon>Malvaceae</taxon>
        <taxon>Malvoideae</taxon>
        <taxon>Gossypium</taxon>
    </lineage>
</organism>
<evidence type="ECO:0000313" key="2">
    <source>
        <dbReference type="EMBL" id="KAA3465252.1"/>
    </source>
</evidence>
<comment type="caution">
    <text evidence="2">The sequence shown here is derived from an EMBL/GenBank/DDBJ whole genome shotgun (WGS) entry which is preliminary data.</text>
</comment>
<dbReference type="Proteomes" id="UP000325315">
    <property type="component" value="Unassembled WGS sequence"/>
</dbReference>
<dbReference type="InterPro" id="IPR000477">
    <property type="entry name" value="RT_dom"/>
</dbReference>
<protein>
    <submittedName>
        <fullName evidence="2">LINE-1 reverse transcriptase isogeny</fullName>
    </submittedName>
</protein>
<keyword evidence="2" id="KW-0695">RNA-directed DNA polymerase</keyword>
<dbReference type="AlphaFoldDB" id="A0A5B6V7W8"/>
<keyword evidence="3" id="KW-1185">Reference proteome</keyword>
<dbReference type="SUPFAM" id="SSF56672">
    <property type="entry name" value="DNA/RNA polymerases"/>
    <property type="match status" value="1"/>
</dbReference>
<dbReference type="OrthoDB" id="1748430at2759"/>
<keyword evidence="2" id="KW-0808">Transferase</keyword>
<evidence type="ECO:0000313" key="3">
    <source>
        <dbReference type="Proteomes" id="UP000325315"/>
    </source>
</evidence>
<dbReference type="Pfam" id="PF00078">
    <property type="entry name" value="RVT_1"/>
    <property type="match status" value="1"/>
</dbReference>
<feature type="domain" description="Reverse transcriptase" evidence="1">
    <location>
        <begin position="89"/>
        <end position="357"/>
    </location>
</feature>
<dbReference type="EMBL" id="SMMG02000007">
    <property type="protein sequence ID" value="KAA3465252.1"/>
    <property type="molecule type" value="Genomic_DNA"/>
</dbReference>
<reference evidence="3" key="1">
    <citation type="journal article" date="2019" name="Plant Biotechnol. J.">
        <title>Genome sequencing of the Australian wild diploid species Gossypium australe highlights disease resistance and delayed gland morphogenesis.</title>
        <authorList>
            <person name="Cai Y."/>
            <person name="Cai X."/>
            <person name="Wang Q."/>
            <person name="Wang P."/>
            <person name="Zhang Y."/>
            <person name="Cai C."/>
            <person name="Xu Y."/>
            <person name="Wang K."/>
            <person name="Zhou Z."/>
            <person name="Wang C."/>
            <person name="Geng S."/>
            <person name="Li B."/>
            <person name="Dong Q."/>
            <person name="Hou Y."/>
            <person name="Wang H."/>
            <person name="Ai P."/>
            <person name="Liu Z."/>
            <person name="Yi F."/>
            <person name="Sun M."/>
            <person name="An G."/>
            <person name="Cheng J."/>
            <person name="Zhang Y."/>
            <person name="Shi Q."/>
            <person name="Xie Y."/>
            <person name="Shi X."/>
            <person name="Chang Y."/>
            <person name="Huang F."/>
            <person name="Chen Y."/>
            <person name="Hong S."/>
            <person name="Mi L."/>
            <person name="Sun Q."/>
            <person name="Zhang L."/>
            <person name="Zhou B."/>
            <person name="Peng R."/>
            <person name="Zhang X."/>
            <person name="Liu F."/>
        </authorList>
    </citation>
    <scope>NUCLEOTIDE SEQUENCE [LARGE SCALE GENOMIC DNA]</scope>
    <source>
        <strain evidence="3">cv. PA1801</strain>
    </source>
</reference>
<dbReference type="InterPro" id="IPR043502">
    <property type="entry name" value="DNA/RNA_pol_sf"/>
</dbReference>
<dbReference type="CDD" id="cd01650">
    <property type="entry name" value="RT_nLTR_like"/>
    <property type="match status" value="1"/>
</dbReference>
<dbReference type="PANTHER" id="PTHR19446">
    <property type="entry name" value="REVERSE TRANSCRIPTASES"/>
    <property type="match status" value="1"/>
</dbReference>
<sequence length="405" mass="46449">MEIRDELENSYDKKKFNRILSLRDRNGEWCSNQDILQSETVSTSKQGNLPNIRFPRLKPSEIKFLEGEITYEEIKRALFDMAPLKAPGRVFSGKPIEQELNNTLIVLIPKKACQEEFSQFRPISLCSVMYTLVMKVIVNRFKLEQAGFITGRNITDNIILAQEVLHSMHSKRNGKNWMAIKLDLEKAYDRVSWEFIRASLEAVGVPEFLKEVIMSVISSSSMQILWNGVPTHKFIPAKGIRQGCPLSPYLFVLYMDWLGHIIKSDIDIGSFVKFWGTKLVLRKVTSTFLKEVQNLGLYLGVLLLHSRVTKSTFSFVVDKVRRKFNSWDARKLSIARRVTLAQSVLLSIPNYFMQSTLIPKGVCAEIKRLVRQFIWSCAEGHPKMSLVGGILFVIHDLEVDLVFVI</sequence>
<dbReference type="GO" id="GO:0003964">
    <property type="term" value="F:RNA-directed DNA polymerase activity"/>
    <property type="evidence" value="ECO:0007669"/>
    <property type="project" value="UniProtKB-KW"/>
</dbReference>
<keyword evidence="2" id="KW-0548">Nucleotidyltransferase</keyword>